<dbReference type="InterPro" id="IPR007401">
    <property type="entry name" value="DUF454"/>
</dbReference>
<keyword evidence="1" id="KW-0812">Transmembrane</keyword>
<keyword evidence="1" id="KW-0472">Membrane</keyword>
<protein>
    <recommendedName>
        <fullName evidence="4">DUF454 domain-containing protein</fullName>
    </recommendedName>
</protein>
<name>A0A0R1U0Z3_9LACO</name>
<proteinExistence type="predicted"/>
<dbReference type="PANTHER" id="PTHR35813:SF1">
    <property type="entry name" value="INNER MEMBRANE PROTEIN YBAN"/>
    <property type="match status" value="1"/>
</dbReference>
<dbReference type="PANTHER" id="PTHR35813">
    <property type="entry name" value="INNER MEMBRANE PROTEIN YBAN"/>
    <property type="match status" value="1"/>
</dbReference>
<dbReference type="Pfam" id="PF04304">
    <property type="entry name" value="DUF454"/>
    <property type="match status" value="1"/>
</dbReference>
<keyword evidence="3" id="KW-1185">Reference proteome</keyword>
<dbReference type="Proteomes" id="UP000051324">
    <property type="component" value="Unassembled WGS sequence"/>
</dbReference>
<reference evidence="2 3" key="1">
    <citation type="journal article" date="2015" name="Genome Announc.">
        <title>Expanding the biotechnology potential of lactobacilli through comparative genomics of 213 strains and associated genera.</title>
        <authorList>
            <person name="Sun Z."/>
            <person name="Harris H.M."/>
            <person name="McCann A."/>
            <person name="Guo C."/>
            <person name="Argimon S."/>
            <person name="Zhang W."/>
            <person name="Yang X."/>
            <person name="Jeffery I.B."/>
            <person name="Cooney J.C."/>
            <person name="Kagawa T.F."/>
            <person name="Liu W."/>
            <person name="Song Y."/>
            <person name="Salvetti E."/>
            <person name="Wrobel A."/>
            <person name="Rasinkangas P."/>
            <person name="Parkhill J."/>
            <person name="Rea M.C."/>
            <person name="O'Sullivan O."/>
            <person name="Ritari J."/>
            <person name="Douillard F.P."/>
            <person name="Paul Ross R."/>
            <person name="Yang R."/>
            <person name="Briner A.E."/>
            <person name="Felis G.E."/>
            <person name="de Vos W.M."/>
            <person name="Barrangou R."/>
            <person name="Klaenhammer T.R."/>
            <person name="Caufield P.W."/>
            <person name="Cui Y."/>
            <person name="Zhang H."/>
            <person name="O'Toole P.W."/>
        </authorList>
    </citation>
    <scope>NUCLEOTIDE SEQUENCE [LARGE SCALE GENOMIC DNA]</scope>
    <source>
        <strain evidence="2 3">DSM 16634</strain>
    </source>
</reference>
<evidence type="ECO:0008006" key="4">
    <source>
        <dbReference type="Google" id="ProtNLM"/>
    </source>
</evidence>
<evidence type="ECO:0000313" key="3">
    <source>
        <dbReference type="Proteomes" id="UP000051324"/>
    </source>
</evidence>
<dbReference type="EMBL" id="AZFT01000048">
    <property type="protein sequence ID" value="KRL84867.1"/>
    <property type="molecule type" value="Genomic_DNA"/>
</dbReference>
<dbReference type="GO" id="GO:0005886">
    <property type="term" value="C:plasma membrane"/>
    <property type="evidence" value="ECO:0007669"/>
    <property type="project" value="TreeGrafter"/>
</dbReference>
<dbReference type="STRING" id="1423724.FC32_GL000348"/>
<evidence type="ECO:0000313" key="2">
    <source>
        <dbReference type="EMBL" id="KRL84867.1"/>
    </source>
</evidence>
<sequence>MLNSIKRFLWLLLAIISFVLGVIGILIPVMPQVPFFILFIISLSRFSPRFHDWLTNTKLYRKFQKILDKKIAEAEARSEQIKQTWYHVLWLKFLLLARI</sequence>
<gene>
    <name evidence="2" type="ORF">FC32_GL000348</name>
</gene>
<keyword evidence="1" id="KW-1133">Transmembrane helix</keyword>
<dbReference type="AlphaFoldDB" id="A0A0R1U0Z3"/>
<dbReference type="PATRIC" id="fig|1423724.4.peg.366"/>
<dbReference type="OrthoDB" id="5690292at2"/>
<accession>A0A0R1U0Z3</accession>
<dbReference type="RefSeq" id="WP_025086752.1">
    <property type="nucleotide sequence ID" value="NZ_AZFT01000048.1"/>
</dbReference>
<dbReference type="eggNOG" id="COG2832">
    <property type="taxonomic scope" value="Bacteria"/>
</dbReference>
<feature type="transmembrane region" description="Helical" evidence="1">
    <location>
        <begin position="7"/>
        <end position="27"/>
    </location>
</feature>
<comment type="caution">
    <text evidence="2">The sequence shown here is derived from an EMBL/GenBank/DDBJ whole genome shotgun (WGS) entry which is preliminary data.</text>
</comment>
<evidence type="ECO:0000256" key="1">
    <source>
        <dbReference type="SAM" id="Phobius"/>
    </source>
</evidence>
<organism evidence="2 3">
    <name type="scientific">Ligilactobacillus apodemi DSM 16634 = JCM 16172</name>
    <dbReference type="NCBI Taxonomy" id="1423724"/>
    <lineage>
        <taxon>Bacteria</taxon>
        <taxon>Bacillati</taxon>
        <taxon>Bacillota</taxon>
        <taxon>Bacilli</taxon>
        <taxon>Lactobacillales</taxon>
        <taxon>Lactobacillaceae</taxon>
        <taxon>Ligilactobacillus</taxon>
    </lineage>
</organism>